<evidence type="ECO:0000313" key="2">
    <source>
        <dbReference type="EMBL" id="AJZ75275.1"/>
    </source>
</evidence>
<dbReference type="EMBL" id="CP011097">
    <property type="protein sequence ID" value="AJZ75275.1"/>
    <property type="molecule type" value="Genomic_DNA"/>
</dbReference>
<reference evidence="2 3" key="1">
    <citation type="journal article" date="2016" name="Sci. Rep.">
        <title>A novel ammonia-oxidizing archaeon from wastewater treatment plant: Its enrichment, physiological and genomic characteristics.</title>
        <authorList>
            <person name="Li Y."/>
            <person name="Ding K."/>
            <person name="Wen X."/>
            <person name="Zhang B."/>
            <person name="Shen B."/>
            <person name="Yang Y."/>
        </authorList>
    </citation>
    <scope>NUCLEOTIDE SEQUENCE [LARGE SCALE GENOMIC DNA]</scope>
    <source>
        <strain evidence="2 3">SAT1</strain>
    </source>
</reference>
<dbReference type="RefSeq" id="WP_048187752.1">
    <property type="nucleotide sequence ID" value="NZ_CP011097.1"/>
</dbReference>
<feature type="coiled-coil region" evidence="1">
    <location>
        <begin position="82"/>
        <end position="116"/>
    </location>
</feature>
<evidence type="ECO:0000313" key="3">
    <source>
        <dbReference type="Proteomes" id="UP000266745"/>
    </source>
</evidence>
<gene>
    <name evidence="2" type="ORF">SU86_001480</name>
</gene>
<accession>A0A3G1B0A7</accession>
<dbReference type="GeneID" id="24875051"/>
<dbReference type="KEGG" id="tah:SU86_001480"/>
<dbReference type="AlphaFoldDB" id="A0A3G1B0A7"/>
<name>A0A3G1B0A7_9ARCH</name>
<dbReference type="Proteomes" id="UP000266745">
    <property type="component" value="Chromosome"/>
</dbReference>
<sequence>MARRYIDRNTKERFKRLASYDDGAKHITEKGPNIPEFDETLKPKRIIYLKDVEARSASTFEEVVNEKITDLCNAAEETSQYIRQVNQHLDQQKLKIDELKRLQKIYDSQMRSLEGKE</sequence>
<protein>
    <submittedName>
        <fullName evidence="2">Uncharacterized protein</fullName>
    </submittedName>
</protein>
<dbReference type="OrthoDB" id="11418at2157"/>
<keyword evidence="1" id="KW-0175">Coiled coil</keyword>
<keyword evidence="3" id="KW-1185">Reference proteome</keyword>
<organism evidence="2 3">
    <name type="scientific">Candidatus Nitrosotenuis cloacae</name>
    <dbReference type="NCBI Taxonomy" id="1603555"/>
    <lineage>
        <taxon>Archaea</taxon>
        <taxon>Nitrososphaerota</taxon>
        <taxon>Candidatus Nitrosotenuis</taxon>
    </lineage>
</organism>
<proteinExistence type="predicted"/>
<evidence type="ECO:0000256" key="1">
    <source>
        <dbReference type="SAM" id="Coils"/>
    </source>
</evidence>